<organism evidence="4">
    <name type="scientific">Candidozyma auris</name>
    <name type="common">Yeast</name>
    <name type="synonym">Candida auris</name>
    <dbReference type="NCBI Taxonomy" id="498019"/>
    <lineage>
        <taxon>Eukaryota</taxon>
        <taxon>Fungi</taxon>
        <taxon>Dikarya</taxon>
        <taxon>Ascomycota</taxon>
        <taxon>Saccharomycotina</taxon>
        <taxon>Pichiomycetes</taxon>
        <taxon>Metschnikowiaceae</taxon>
        <taxon>Candidozyma</taxon>
    </lineage>
</organism>
<protein>
    <submittedName>
        <fullName evidence="4">Uncharacterized protein</fullName>
    </submittedName>
</protein>
<dbReference type="AlphaFoldDB" id="A0A2H0ZIR3"/>
<evidence type="ECO:0000313" key="4">
    <source>
        <dbReference type="EMBL" id="PIS49575.1"/>
    </source>
</evidence>
<dbReference type="VEuPathDB" id="FungiDB:CJJ09_004613"/>
<dbReference type="EMBL" id="PEKT03000005">
    <property type="protein sequence ID" value="KAK8439010.1"/>
    <property type="molecule type" value="Genomic_DNA"/>
</dbReference>
<keyword evidence="2" id="KW-0472">Membrane</keyword>
<evidence type="ECO:0000256" key="1">
    <source>
        <dbReference type="SAM" id="MobiDB-lite"/>
    </source>
</evidence>
<gene>
    <name evidence="4" type="ORF">B9J08_004599</name>
    <name evidence="3" type="ORF">B9J08_04558</name>
</gene>
<reference evidence="3 5" key="3">
    <citation type="journal article" date="2018" name="Nat. Commun.">
        <title>Genomic insights into multidrug-resistance, mating and virulence in Candida auris and related emerging species.</title>
        <authorList>
            <person name="Munoz J.F."/>
            <person name="Gade L."/>
            <person name="Chow N.A."/>
            <person name="Loparev V.N."/>
            <person name="Juieng P."/>
            <person name="Berkow E.L."/>
            <person name="Farrer R.A."/>
            <person name="Litvintseva A.P."/>
            <person name="Cuomo C.A."/>
        </authorList>
    </citation>
    <scope>GENOME REANNOTATION</scope>
    <source>
        <strain evidence="3 5">B8441</strain>
    </source>
</reference>
<evidence type="ECO:0000256" key="2">
    <source>
        <dbReference type="SAM" id="Phobius"/>
    </source>
</evidence>
<feature type="transmembrane region" description="Helical" evidence="2">
    <location>
        <begin position="15"/>
        <end position="32"/>
    </location>
</feature>
<sequence length="73" mass="8098">MAGAEYKIFGRPVKPHVLSLLTLGAVVGIALWPGQKKAKKEVVDQTTKGPKPGDKDEEFDFQKIINDFTKDEK</sequence>
<dbReference type="VEuPathDB" id="FungiDB:CJI96_0004552"/>
<keyword evidence="2" id="KW-0812">Transmembrane</keyword>
<dbReference type="InterPro" id="IPR021278">
    <property type="entry name" value="ATP19"/>
</dbReference>
<feature type="region of interest" description="Disordered" evidence="1">
    <location>
        <begin position="37"/>
        <end position="56"/>
    </location>
</feature>
<dbReference type="Proteomes" id="UP000230249">
    <property type="component" value="Unassembled WGS sequence"/>
</dbReference>
<comment type="caution">
    <text evidence="4">The sequence shown here is derived from an EMBL/GenBank/DDBJ whole genome shotgun (WGS) entry which is preliminary data.</text>
</comment>
<dbReference type="VEuPathDB" id="FungiDB:CJI97_004853"/>
<dbReference type="Pfam" id="PF11022">
    <property type="entry name" value="ATP19"/>
    <property type="match status" value="1"/>
</dbReference>
<accession>A0A2H0ZIR3</accession>
<dbReference type="VEuPathDB" id="FungiDB:B9J08_004599"/>
<keyword evidence="2" id="KW-1133">Transmembrane helix</keyword>
<dbReference type="EMBL" id="PEKT02000009">
    <property type="protein sequence ID" value="PIS49575.1"/>
    <property type="molecule type" value="Genomic_DNA"/>
</dbReference>
<reference evidence="4 5" key="1">
    <citation type="journal article" date="2017" name="Clin. Infect. Dis.">
        <title>Simultaneous emergence of multidrug-resistant Candida auris on 3 continents confirmed by whole-genome sequencing and epidemiological analyses.</title>
        <authorList>
            <person name="Lockhart S.R."/>
            <person name="Etienne K.A."/>
            <person name="Vallabhaneni S."/>
            <person name="Farooqi J."/>
            <person name="Chowdhary A."/>
            <person name="Govender N.P."/>
            <person name="Colombo A.L."/>
            <person name="Calvo B."/>
            <person name="Cuomo C.A."/>
            <person name="Desjardins C.A."/>
            <person name="Berkow E.L."/>
            <person name="Castanheira M."/>
            <person name="Magobo R.E."/>
            <person name="Jabeen K."/>
            <person name="Asghar R.J."/>
            <person name="Meis J.F."/>
            <person name="Jackson B."/>
            <person name="Chiller T."/>
            <person name="Litvintseva A.P."/>
        </authorList>
    </citation>
    <scope>NUCLEOTIDE SEQUENCE [LARGE SCALE GENOMIC DNA]</scope>
    <source>
        <strain evidence="4 5">B8441</strain>
    </source>
</reference>
<proteinExistence type="predicted"/>
<dbReference type="STRING" id="498019.A0A2H0ZIR3"/>
<dbReference type="OMA" id="GQAYMIF"/>
<reference evidence="3" key="4">
    <citation type="submission" date="2024-03" db="EMBL/GenBank/DDBJ databases">
        <title>Improved genome assembly of Candida auris strain B8441 and annotation of B11205.</title>
        <authorList>
            <person name="Cauldron N.C."/>
            <person name="Shea T."/>
            <person name="Cuomo C.A."/>
        </authorList>
    </citation>
    <scope>NUCLEOTIDE SEQUENCE</scope>
    <source>
        <strain evidence="3">B8441</strain>
    </source>
</reference>
<evidence type="ECO:0000313" key="3">
    <source>
        <dbReference type="EMBL" id="KAK8439010.1"/>
    </source>
</evidence>
<keyword evidence="5" id="KW-1185">Reference proteome</keyword>
<reference evidence="4" key="2">
    <citation type="submission" date="2017-11" db="EMBL/GenBank/DDBJ databases">
        <title>Candida auris genome assembly and annotation.</title>
        <authorList>
            <person name="Munoz J.F."/>
            <person name="Gade L.G."/>
            <person name="Chow N.A."/>
            <person name="Litvintseva A.P."/>
            <person name="Loparev V.N."/>
            <person name="Cuomo C.A."/>
        </authorList>
    </citation>
    <scope>NUCLEOTIDE SEQUENCE</scope>
    <source>
        <strain evidence="4">B8441</strain>
    </source>
</reference>
<name>A0A2H0ZIR3_CANAR</name>
<dbReference type="VEuPathDB" id="FungiDB:CJJ07_002784"/>
<evidence type="ECO:0000313" key="5">
    <source>
        <dbReference type="Proteomes" id="UP000230249"/>
    </source>
</evidence>
<dbReference type="OrthoDB" id="2094445at2759"/>